<proteinExistence type="inferred from homology"/>
<comment type="subcellular location">
    <subcellularLocation>
        <location evidence="1">Membrane</location>
        <topology evidence="1">Multi-pass membrane protein</topology>
    </subcellularLocation>
</comment>
<feature type="region of interest" description="Disordered" evidence="6">
    <location>
        <begin position="19"/>
        <end position="78"/>
    </location>
</feature>
<dbReference type="GO" id="GO:0008381">
    <property type="term" value="F:mechanosensitive monoatomic ion channel activity"/>
    <property type="evidence" value="ECO:0007669"/>
    <property type="project" value="TreeGrafter"/>
</dbReference>
<name>A0AA89C091_PINIB</name>
<comment type="similarity">
    <text evidence="2">Belongs to the TMC family.</text>
</comment>
<sequence>MYILYVDFLCLQKNYRTIGSSDDRGSPRARSTPSSPYYQVGNLSQTSAQKWQSSRVRKRSRKHNKIHPDTERKASDPDLLELEKHGIDVSVVEDEEDKWKILQTIKGLPCSLSTKRRFRDKLSEAPAKRNTGCCGDTKQTNRRFKAWRKEMGYKLELWGSALKKIEGHQGTGVVSYFVFLRWLFFLNIAIFVLMFLFVVIPYLAFGSLGYTSEVIGDGSVSGVDISKEGTCSPLYTVNVSSSASTLIQDFLQGSGWMEKTALFMGFYDAQDLYIGSTSSNYILPLAYFIVTLIVLLLSLITMARYTVGSFHEEIEDQNDHTQYSNKVFGAWDFALSEEGPAQLKKQSLYNDIIGELREQKYMEERNNMSSQKKCGLYTIRVLIFILVLALLGGSGAAIYFVTAYTSDFLSSGKSQTEDNFVVLLVEFLPSLTITALNAVIPIIFGLVIKAEDYTPAFTIQYTLIRTVFLRLASLAVLVATLYQTISCTDKDTQCNVGQGSCDSYRCWETYVGQNFYKLAVLNALVHIAVTLAYELPRKLLTTKCSCGICQKIGPAEFDIPKNVLDLVYTQALCWIGFFYAPLLPILTVADLFFLFYLKYLSAMYNTTPPERPYKASKSNNFFMIVLMVTFFFCCVPVGYPMVSLEPSKGCGPFRIYTKMSVIVDATISNFPSTIRTILSLVTSASVIICLVVLLCLIIYYCAARSSAKSKAVNLMKEQLILEGKDKQFLLNRIYELTGEKPGAKKVTNGNVKTTASTIDETKKGYPDENGVSYQMSTIIIN</sequence>
<feature type="transmembrane region" description="Helical" evidence="7">
    <location>
        <begin position="467"/>
        <end position="485"/>
    </location>
</feature>
<feature type="transmembrane region" description="Helical" evidence="7">
    <location>
        <begin position="420"/>
        <end position="447"/>
    </location>
</feature>
<dbReference type="Proteomes" id="UP001186944">
    <property type="component" value="Unassembled WGS sequence"/>
</dbReference>
<feature type="transmembrane region" description="Helical" evidence="7">
    <location>
        <begin position="182"/>
        <end position="204"/>
    </location>
</feature>
<accession>A0AA89C091</accession>
<feature type="transmembrane region" description="Helical" evidence="7">
    <location>
        <begin position="281"/>
        <end position="300"/>
    </location>
</feature>
<dbReference type="AlphaFoldDB" id="A0AA89C091"/>
<evidence type="ECO:0000256" key="1">
    <source>
        <dbReference type="ARBA" id="ARBA00004141"/>
    </source>
</evidence>
<evidence type="ECO:0000256" key="3">
    <source>
        <dbReference type="ARBA" id="ARBA00022692"/>
    </source>
</evidence>
<evidence type="ECO:0000313" key="9">
    <source>
        <dbReference type="EMBL" id="KAK3089292.1"/>
    </source>
</evidence>
<gene>
    <name evidence="9" type="ORF">FSP39_002448</name>
</gene>
<keyword evidence="5 7" id="KW-0472">Membrane</keyword>
<feature type="transmembrane region" description="Helical" evidence="7">
    <location>
        <begin position="618"/>
        <end position="639"/>
    </location>
</feature>
<keyword evidence="3 7" id="KW-0812">Transmembrane</keyword>
<feature type="compositionally biased region" description="Basic residues" evidence="6">
    <location>
        <begin position="55"/>
        <end position="65"/>
    </location>
</feature>
<feature type="compositionally biased region" description="Basic and acidic residues" evidence="6">
    <location>
        <begin position="66"/>
        <end position="78"/>
    </location>
</feature>
<dbReference type="Pfam" id="PF07810">
    <property type="entry name" value="TMC"/>
    <property type="match status" value="1"/>
</dbReference>
<dbReference type="PANTHER" id="PTHR23302">
    <property type="entry name" value="TRANSMEMBRANE CHANNEL-RELATED"/>
    <property type="match status" value="1"/>
</dbReference>
<feature type="transmembrane region" description="Helical" evidence="7">
    <location>
        <begin position="574"/>
        <end position="597"/>
    </location>
</feature>
<dbReference type="GO" id="GO:0005886">
    <property type="term" value="C:plasma membrane"/>
    <property type="evidence" value="ECO:0007669"/>
    <property type="project" value="InterPro"/>
</dbReference>
<dbReference type="PANTHER" id="PTHR23302:SF24">
    <property type="entry name" value="TMC DOMAIN-CONTAINING PROTEIN"/>
    <property type="match status" value="1"/>
</dbReference>
<dbReference type="InterPro" id="IPR038900">
    <property type="entry name" value="TMC"/>
</dbReference>
<evidence type="ECO:0000256" key="6">
    <source>
        <dbReference type="SAM" id="MobiDB-lite"/>
    </source>
</evidence>
<feature type="transmembrane region" description="Helical" evidence="7">
    <location>
        <begin position="677"/>
        <end position="702"/>
    </location>
</feature>
<keyword evidence="10" id="KW-1185">Reference proteome</keyword>
<organism evidence="9 10">
    <name type="scientific">Pinctada imbricata</name>
    <name type="common">Atlantic pearl-oyster</name>
    <name type="synonym">Pinctada martensii</name>
    <dbReference type="NCBI Taxonomy" id="66713"/>
    <lineage>
        <taxon>Eukaryota</taxon>
        <taxon>Metazoa</taxon>
        <taxon>Spiralia</taxon>
        <taxon>Lophotrochozoa</taxon>
        <taxon>Mollusca</taxon>
        <taxon>Bivalvia</taxon>
        <taxon>Autobranchia</taxon>
        <taxon>Pteriomorphia</taxon>
        <taxon>Pterioida</taxon>
        <taxon>Pterioidea</taxon>
        <taxon>Pteriidae</taxon>
        <taxon>Pinctada</taxon>
    </lineage>
</organism>
<dbReference type="InterPro" id="IPR012496">
    <property type="entry name" value="TMC_dom"/>
</dbReference>
<dbReference type="EMBL" id="VSWD01000010">
    <property type="protein sequence ID" value="KAK3089292.1"/>
    <property type="molecule type" value="Genomic_DNA"/>
</dbReference>
<feature type="domain" description="TMC" evidence="8">
    <location>
        <begin position="506"/>
        <end position="616"/>
    </location>
</feature>
<evidence type="ECO:0000259" key="8">
    <source>
        <dbReference type="Pfam" id="PF07810"/>
    </source>
</evidence>
<evidence type="ECO:0000256" key="2">
    <source>
        <dbReference type="ARBA" id="ARBA00006510"/>
    </source>
</evidence>
<comment type="caution">
    <text evidence="9">The sequence shown here is derived from an EMBL/GenBank/DDBJ whole genome shotgun (WGS) entry which is preliminary data.</text>
</comment>
<protein>
    <recommendedName>
        <fullName evidence="8">TMC domain-containing protein</fullName>
    </recommendedName>
</protein>
<keyword evidence="4 7" id="KW-1133">Transmembrane helix</keyword>
<evidence type="ECO:0000313" key="10">
    <source>
        <dbReference type="Proteomes" id="UP001186944"/>
    </source>
</evidence>
<reference evidence="9" key="1">
    <citation type="submission" date="2019-08" db="EMBL/GenBank/DDBJ databases">
        <title>The improved chromosome-level genome for the pearl oyster Pinctada fucata martensii using PacBio sequencing and Hi-C.</title>
        <authorList>
            <person name="Zheng Z."/>
        </authorList>
    </citation>
    <scope>NUCLEOTIDE SEQUENCE</scope>
    <source>
        <strain evidence="9">ZZ-2019</strain>
        <tissue evidence="9">Adductor muscle</tissue>
    </source>
</reference>
<evidence type="ECO:0000256" key="5">
    <source>
        <dbReference type="ARBA" id="ARBA00023136"/>
    </source>
</evidence>
<evidence type="ECO:0000256" key="7">
    <source>
        <dbReference type="SAM" id="Phobius"/>
    </source>
</evidence>
<feature type="transmembrane region" description="Helical" evidence="7">
    <location>
        <begin position="377"/>
        <end position="400"/>
    </location>
</feature>
<feature type="compositionally biased region" description="Polar residues" evidence="6">
    <location>
        <begin position="29"/>
        <end position="54"/>
    </location>
</feature>
<evidence type="ECO:0000256" key="4">
    <source>
        <dbReference type="ARBA" id="ARBA00022989"/>
    </source>
</evidence>